<feature type="signal peptide" evidence="1">
    <location>
        <begin position="1"/>
        <end position="43"/>
    </location>
</feature>
<feature type="chain" id="PRO_5047201814" evidence="1">
    <location>
        <begin position="44"/>
        <end position="220"/>
    </location>
</feature>
<keyword evidence="1" id="KW-0732">Signal</keyword>
<keyword evidence="3" id="KW-1185">Reference proteome</keyword>
<comment type="caution">
    <text evidence="2">The sequence shown here is derived from an EMBL/GenBank/DDBJ whole genome shotgun (WGS) entry which is preliminary data.</text>
</comment>
<dbReference type="Proteomes" id="UP001501706">
    <property type="component" value="Unassembled WGS sequence"/>
</dbReference>
<name>A0ABN1CP27_9BURK</name>
<gene>
    <name evidence="2" type="ORF">GCM10009097_45600</name>
</gene>
<evidence type="ECO:0000313" key="3">
    <source>
        <dbReference type="Proteomes" id="UP001501706"/>
    </source>
</evidence>
<accession>A0ABN1CP27</accession>
<reference evidence="2 3" key="1">
    <citation type="journal article" date="2019" name="Int. J. Syst. Evol. Microbiol.">
        <title>The Global Catalogue of Microorganisms (GCM) 10K type strain sequencing project: providing services to taxonomists for standard genome sequencing and annotation.</title>
        <authorList>
            <consortium name="The Broad Institute Genomics Platform"/>
            <consortium name="The Broad Institute Genome Sequencing Center for Infectious Disease"/>
            <person name="Wu L."/>
            <person name="Ma J."/>
        </authorList>
    </citation>
    <scope>NUCLEOTIDE SEQUENCE [LARGE SCALE GENOMIC DNA]</scope>
    <source>
        <strain evidence="2 3">JCM 14330</strain>
    </source>
</reference>
<proteinExistence type="predicted"/>
<evidence type="ECO:0000256" key="1">
    <source>
        <dbReference type="SAM" id="SignalP"/>
    </source>
</evidence>
<evidence type="ECO:0000313" key="2">
    <source>
        <dbReference type="EMBL" id="GAA0522952.1"/>
    </source>
</evidence>
<protein>
    <submittedName>
        <fullName evidence="2">Uncharacterized protein</fullName>
    </submittedName>
</protein>
<sequence>MTTYPHSPTAAGNEGACRRPFRLDLLAAATLAALSSLAGTVQAQVVHDYRGADGSCCHDHNGSDGGNGADFVGASDSSLNVSVGAGTAVFVDVSGGHGGDSEGSTDPGDTNYNHWGGNGGEGATLGYNLLDSTLRSGGAGLRAASHGGDGGRWAMQSGGGATARAETATTRAWWSRAPASRPGPMAYGSIPWAARARNPRSATSCRPAIPGAAAMRARPA</sequence>
<organism evidence="2 3">
    <name type="scientific">Pigmentiphaga daeguensis</name>
    <dbReference type="NCBI Taxonomy" id="414049"/>
    <lineage>
        <taxon>Bacteria</taxon>
        <taxon>Pseudomonadati</taxon>
        <taxon>Pseudomonadota</taxon>
        <taxon>Betaproteobacteria</taxon>
        <taxon>Burkholderiales</taxon>
        <taxon>Alcaligenaceae</taxon>
        <taxon>Pigmentiphaga</taxon>
    </lineage>
</organism>
<dbReference type="EMBL" id="BAAAEN010000022">
    <property type="protein sequence ID" value="GAA0522952.1"/>
    <property type="molecule type" value="Genomic_DNA"/>
</dbReference>